<dbReference type="RefSeq" id="XP_044550608.1">
    <property type="nucleotide sequence ID" value="XM_044691770.1"/>
</dbReference>
<evidence type="ECO:0000256" key="10">
    <source>
        <dbReference type="SAM" id="MobiDB-lite"/>
    </source>
</evidence>
<dbReference type="AlphaFoldDB" id="A0AA88GVJ2"/>
<reference evidence="12 13" key="1">
    <citation type="journal article" date="2018" name="BMC Genomics">
        <title>The genome of Naegleria lovaniensis, the basis for a comparative approach to unravel pathogenicity factors of the human pathogenic amoeba N. fowleri.</title>
        <authorList>
            <person name="Liechti N."/>
            <person name="Schurch N."/>
            <person name="Bruggmann R."/>
            <person name="Wittwer M."/>
        </authorList>
    </citation>
    <scope>NUCLEOTIDE SEQUENCE [LARGE SCALE GENOMIC DNA]</scope>
    <source>
        <strain evidence="12 13">ATCC 30569</strain>
    </source>
</reference>
<evidence type="ECO:0000256" key="5">
    <source>
        <dbReference type="ARBA" id="ARBA00022553"/>
    </source>
</evidence>
<dbReference type="EMBL" id="PYSW02000015">
    <property type="protein sequence ID" value="KAG2386616.1"/>
    <property type="molecule type" value="Genomic_DNA"/>
</dbReference>
<evidence type="ECO:0000313" key="13">
    <source>
        <dbReference type="Proteomes" id="UP000816034"/>
    </source>
</evidence>
<feature type="compositionally biased region" description="Low complexity" evidence="10">
    <location>
        <begin position="602"/>
        <end position="613"/>
    </location>
</feature>
<feature type="compositionally biased region" description="Low complexity" evidence="10">
    <location>
        <begin position="578"/>
        <end position="589"/>
    </location>
</feature>
<protein>
    <recommendedName>
        <fullName evidence="11">Zinc-finger domain-containing protein</fullName>
    </recommendedName>
</protein>
<keyword evidence="8" id="KW-0804">Transcription</keyword>
<dbReference type="GO" id="GO:0005634">
    <property type="term" value="C:nucleus"/>
    <property type="evidence" value="ECO:0007669"/>
    <property type="project" value="UniProtKB-SubCell"/>
</dbReference>
<feature type="region of interest" description="Disordered" evidence="10">
    <location>
        <begin position="1"/>
        <end position="172"/>
    </location>
</feature>
<comment type="caution">
    <text evidence="12">The sequence shown here is derived from an EMBL/GenBank/DDBJ whole genome shotgun (WGS) entry which is preliminary data.</text>
</comment>
<organism evidence="12 13">
    <name type="scientific">Naegleria lovaniensis</name>
    <name type="common">Amoeba</name>
    <dbReference type="NCBI Taxonomy" id="51637"/>
    <lineage>
        <taxon>Eukaryota</taxon>
        <taxon>Discoba</taxon>
        <taxon>Heterolobosea</taxon>
        <taxon>Tetramitia</taxon>
        <taxon>Eutetramitia</taxon>
        <taxon>Vahlkampfiidae</taxon>
        <taxon>Naegleria</taxon>
    </lineage>
</organism>
<keyword evidence="4" id="KW-1017">Isopeptide bond</keyword>
<feature type="domain" description="Zinc-finger" evidence="11">
    <location>
        <begin position="880"/>
        <end position="983"/>
    </location>
</feature>
<dbReference type="GeneID" id="68094816"/>
<dbReference type="PANTHER" id="PTHR31169">
    <property type="entry name" value="OS05G0300700 PROTEIN"/>
    <property type="match status" value="1"/>
</dbReference>
<evidence type="ECO:0000256" key="7">
    <source>
        <dbReference type="ARBA" id="ARBA00023015"/>
    </source>
</evidence>
<keyword evidence="13" id="KW-1185">Reference proteome</keyword>
<feature type="region of interest" description="Disordered" evidence="10">
    <location>
        <begin position="542"/>
        <end position="614"/>
    </location>
</feature>
<evidence type="ECO:0000256" key="1">
    <source>
        <dbReference type="ARBA" id="ARBA00004123"/>
    </source>
</evidence>
<evidence type="ECO:0000256" key="6">
    <source>
        <dbReference type="ARBA" id="ARBA00022843"/>
    </source>
</evidence>
<feature type="region of interest" description="Disordered" evidence="10">
    <location>
        <begin position="735"/>
        <end position="803"/>
    </location>
</feature>
<dbReference type="InterPro" id="IPR018866">
    <property type="entry name" value="Znf-4CXXC_R1"/>
</dbReference>
<feature type="compositionally biased region" description="Basic residues" evidence="10">
    <location>
        <begin position="841"/>
        <end position="851"/>
    </location>
</feature>
<feature type="compositionally biased region" description="Polar residues" evidence="10">
    <location>
        <begin position="25"/>
        <end position="52"/>
    </location>
</feature>
<feature type="compositionally biased region" description="Basic and acidic residues" evidence="10">
    <location>
        <begin position="272"/>
        <end position="285"/>
    </location>
</feature>
<keyword evidence="9" id="KW-0539">Nucleus</keyword>
<feature type="region of interest" description="Disordered" evidence="10">
    <location>
        <begin position="198"/>
        <end position="306"/>
    </location>
</feature>
<evidence type="ECO:0000256" key="9">
    <source>
        <dbReference type="ARBA" id="ARBA00023242"/>
    </source>
</evidence>
<feature type="compositionally biased region" description="Polar residues" evidence="10">
    <location>
        <begin position="120"/>
        <end position="148"/>
    </location>
</feature>
<feature type="region of interest" description="Disordered" evidence="10">
    <location>
        <begin position="398"/>
        <end position="446"/>
    </location>
</feature>
<feature type="compositionally biased region" description="Low complexity" evidence="10">
    <location>
        <begin position="761"/>
        <end position="795"/>
    </location>
</feature>
<feature type="region of interest" description="Disordered" evidence="10">
    <location>
        <begin position="815"/>
        <end position="879"/>
    </location>
</feature>
<evidence type="ECO:0000313" key="12">
    <source>
        <dbReference type="EMBL" id="KAG2386616.1"/>
    </source>
</evidence>
<name>A0AA88GVJ2_NAELO</name>
<dbReference type="Pfam" id="PF10497">
    <property type="entry name" value="zf-4CXXC_R1"/>
    <property type="match status" value="1"/>
</dbReference>
<proteinExistence type="predicted"/>
<feature type="compositionally biased region" description="Low complexity" evidence="10">
    <location>
        <begin position="10"/>
        <end position="19"/>
    </location>
</feature>
<gene>
    <name evidence="12" type="ORF">C9374_002360</name>
</gene>
<feature type="compositionally biased region" description="Basic residues" evidence="10">
    <location>
        <begin position="286"/>
        <end position="304"/>
    </location>
</feature>
<evidence type="ECO:0000256" key="4">
    <source>
        <dbReference type="ARBA" id="ARBA00022499"/>
    </source>
</evidence>
<feature type="compositionally biased region" description="Basic residues" evidence="10">
    <location>
        <begin position="861"/>
        <end position="871"/>
    </location>
</feature>
<evidence type="ECO:0000259" key="11">
    <source>
        <dbReference type="Pfam" id="PF10497"/>
    </source>
</evidence>
<keyword evidence="3" id="KW-0963">Cytoplasm</keyword>
<feature type="compositionally biased region" description="Basic and acidic residues" evidence="10">
    <location>
        <begin position="564"/>
        <end position="577"/>
    </location>
</feature>
<sequence>MFPSHPPPQQQHQHQQPLQPTTPPENLSSHTRSHNGNRSDSFTNLHSNSSKMNEPLQHKQFKMEDGHQQQPAYEAMKSQHHESQMGHKNSSASVGDHHSNHFHLSSTLLQGGSGGVTSQHASSAMVTHRNNTKVMPSLQTTTPCSTAEFSEEHQQPTSWSKSPQKDASTDNNNHHYFISQQHQTGHTRTQPQTHTIYHHPLSQPSARNGHDRTNYSPHHPSGTLGKRLHHHHHGGAEHHPNYNSLQNHHHHHSMAELDLAGKQQQHWSSSRKHGEYYHHSHEHHPSHAHPHASPRLGHDHHHHQQTLSNATIKQFQPHSYQFGKTEKSSMAQFNLLDSQSNKPLHAATTGSFMDHGTHVVATTTAGVASVIHRSVIPSACSPTTLAIYSSSYVDTNPNSHGDLNNNNNHSIQSSNVPPPLPPTSNNHSAPHTQRGLNQHSSINTHSPQTLTHFREPQYMIPNTPLDHPCHNGQHHHGNKHLTLSNHSAVATTNGNIPRSLSQSMSGCFSSDLKHYSYSSASASHTNSHHDWTNVPGAAAAVVGSSHSHPHNQKPGFKWSSVLYKDPHDEGPMKELHRTSSSMTSMTASSLEEEETSEHLKASTSSSPSLPPTTVLNTKTVIHPQQQQLQQQLQQHLQQHSHLHLNNNNKKQTQNTDVLLRAASTLENHSSMNVSNVLVGYGGGDLQAPRQASELRDNNESDQSRGLFVLMSEEPENQIAVETTTQNKIANFENVHNYQQPKKMRKLSNSSSLEERNSQNGEAISTSSESISVSHKKSSSTAQASNSTTSKSAVSSRAKRSNKVVSYAEYAAAEDEDYDLDNNSEKNTNSEYLSESSEELRHKKTKSKKKSGTKNSDFKSTKHEKKSSKSTKKTSNNGKVYDSVKGTTCHQCKQKTMDLKSSCKSCHSSPMSSSTNRGSFCESCLKNRYGEELGEVVKNPDWKCPICRGICNCSNCRRKAGKNPISITTREALKSGYQSVHEMLVDRSNE</sequence>
<evidence type="ECO:0000256" key="3">
    <source>
        <dbReference type="ARBA" id="ARBA00022490"/>
    </source>
</evidence>
<dbReference type="GO" id="GO:0006355">
    <property type="term" value="P:regulation of DNA-templated transcription"/>
    <property type="evidence" value="ECO:0007669"/>
    <property type="project" value="InterPro"/>
</dbReference>
<dbReference type="GO" id="GO:0005737">
    <property type="term" value="C:cytoplasm"/>
    <property type="evidence" value="ECO:0007669"/>
    <property type="project" value="UniProtKB-SubCell"/>
</dbReference>
<keyword evidence="6" id="KW-0832">Ubl conjugation</keyword>
<accession>A0AA88GVJ2</accession>
<comment type="subcellular location">
    <subcellularLocation>
        <location evidence="2">Cytoplasm</location>
    </subcellularLocation>
    <subcellularLocation>
        <location evidence="1">Nucleus</location>
    </subcellularLocation>
</comment>
<keyword evidence="5" id="KW-0597">Phosphoprotein</keyword>
<evidence type="ECO:0000256" key="8">
    <source>
        <dbReference type="ARBA" id="ARBA00023163"/>
    </source>
</evidence>
<feature type="compositionally biased region" description="Polar residues" evidence="10">
    <location>
        <begin position="423"/>
        <end position="446"/>
    </location>
</feature>
<keyword evidence="7" id="KW-0805">Transcription regulation</keyword>
<dbReference type="InterPro" id="IPR040221">
    <property type="entry name" value="CDCA7/CDA7L"/>
</dbReference>
<evidence type="ECO:0000256" key="2">
    <source>
        <dbReference type="ARBA" id="ARBA00004496"/>
    </source>
</evidence>
<dbReference type="Proteomes" id="UP000816034">
    <property type="component" value="Unassembled WGS sequence"/>
</dbReference>
<dbReference type="PANTHER" id="PTHR31169:SF8">
    <property type="entry name" value="ZINC-FINGER DOMAIN OF MONOAMINE-OXIDASE A REPRESSOR R1 PROTEIN"/>
    <property type="match status" value="1"/>
</dbReference>
<feature type="compositionally biased region" description="Polar residues" evidence="10">
    <location>
        <begin position="398"/>
        <end position="415"/>
    </location>
</feature>